<evidence type="ECO:0000313" key="2">
    <source>
        <dbReference type="EMBL" id="KAF9442069.1"/>
    </source>
</evidence>
<evidence type="ECO:0000256" key="1">
    <source>
        <dbReference type="SAM" id="MobiDB-lite"/>
    </source>
</evidence>
<feature type="region of interest" description="Disordered" evidence="1">
    <location>
        <begin position="1"/>
        <end position="68"/>
    </location>
</feature>
<name>A0A9P5WZV6_9AGAR</name>
<evidence type="ECO:0000313" key="3">
    <source>
        <dbReference type="Proteomes" id="UP000807342"/>
    </source>
</evidence>
<proteinExistence type="predicted"/>
<feature type="compositionally biased region" description="Acidic residues" evidence="1">
    <location>
        <begin position="29"/>
        <end position="68"/>
    </location>
</feature>
<keyword evidence="3" id="KW-1185">Reference proteome</keyword>
<organism evidence="2 3">
    <name type="scientific">Macrolepiota fuliginosa MF-IS2</name>
    <dbReference type="NCBI Taxonomy" id="1400762"/>
    <lineage>
        <taxon>Eukaryota</taxon>
        <taxon>Fungi</taxon>
        <taxon>Dikarya</taxon>
        <taxon>Basidiomycota</taxon>
        <taxon>Agaricomycotina</taxon>
        <taxon>Agaricomycetes</taxon>
        <taxon>Agaricomycetidae</taxon>
        <taxon>Agaricales</taxon>
        <taxon>Agaricineae</taxon>
        <taxon>Agaricaceae</taxon>
        <taxon>Macrolepiota</taxon>
    </lineage>
</organism>
<reference evidence="2" key="1">
    <citation type="submission" date="2020-11" db="EMBL/GenBank/DDBJ databases">
        <authorList>
            <consortium name="DOE Joint Genome Institute"/>
            <person name="Ahrendt S."/>
            <person name="Riley R."/>
            <person name="Andreopoulos W."/>
            <person name="Labutti K."/>
            <person name="Pangilinan J."/>
            <person name="Ruiz-Duenas F.J."/>
            <person name="Barrasa J.M."/>
            <person name="Sanchez-Garcia M."/>
            <person name="Camarero S."/>
            <person name="Miyauchi S."/>
            <person name="Serrano A."/>
            <person name="Linde D."/>
            <person name="Babiker R."/>
            <person name="Drula E."/>
            <person name="Ayuso-Fernandez I."/>
            <person name="Pacheco R."/>
            <person name="Padilla G."/>
            <person name="Ferreira P."/>
            <person name="Barriuso J."/>
            <person name="Kellner H."/>
            <person name="Castanera R."/>
            <person name="Alfaro M."/>
            <person name="Ramirez L."/>
            <person name="Pisabarro A.G."/>
            <person name="Kuo A."/>
            <person name="Tritt A."/>
            <person name="Lipzen A."/>
            <person name="He G."/>
            <person name="Yan M."/>
            <person name="Ng V."/>
            <person name="Cullen D."/>
            <person name="Martin F."/>
            <person name="Rosso M.-N."/>
            <person name="Henrissat B."/>
            <person name="Hibbett D."/>
            <person name="Martinez A.T."/>
            <person name="Grigoriev I.V."/>
        </authorList>
    </citation>
    <scope>NUCLEOTIDE SEQUENCE</scope>
    <source>
        <strain evidence="2">MF-IS2</strain>
    </source>
</reference>
<dbReference type="EMBL" id="MU151713">
    <property type="protein sequence ID" value="KAF9442069.1"/>
    <property type="molecule type" value="Genomic_DNA"/>
</dbReference>
<protein>
    <submittedName>
        <fullName evidence="2">Uncharacterized protein</fullName>
    </submittedName>
</protein>
<sequence length="68" mass="7755">MLKLKLQPTKTEAESYDSWSVPLELLVADADEEEDNEFDCSSPEEDDDDEDEASDDDLLEDDNVDELE</sequence>
<accession>A0A9P5WZV6</accession>
<comment type="caution">
    <text evidence="2">The sequence shown here is derived from an EMBL/GenBank/DDBJ whole genome shotgun (WGS) entry which is preliminary data.</text>
</comment>
<dbReference type="Proteomes" id="UP000807342">
    <property type="component" value="Unassembled WGS sequence"/>
</dbReference>
<gene>
    <name evidence="2" type="ORF">P691DRAFT_765613</name>
</gene>
<dbReference type="AlphaFoldDB" id="A0A9P5WZV6"/>